<dbReference type="SMART" id="SM00382">
    <property type="entry name" value="AAA"/>
    <property type="match status" value="2"/>
</dbReference>
<feature type="domain" description="ABC transporter" evidence="12">
    <location>
        <begin position="335"/>
        <end position="571"/>
    </location>
</feature>
<dbReference type="FunFam" id="3.40.50.300:FF:000299">
    <property type="entry name" value="ABC transporter ATP-binding protein/permease"/>
    <property type="match status" value="1"/>
</dbReference>
<dbReference type="InterPro" id="IPR039421">
    <property type="entry name" value="Type_1_exporter"/>
</dbReference>
<dbReference type="InterPro" id="IPR017871">
    <property type="entry name" value="ABC_transporter-like_CS"/>
</dbReference>
<sequence>MVLATPVQAGLAGLATVVTTVLTTLIPLVTRDAVNLAVGQADSSPATRVFFWMDPLPAVVTCLITVAVCRFGFSFLRRYMAGRLSLDAQHRLRLSLLASLQRLDGPGMDTLRAGQVVSRSISDVTTVQGLIAILPLTTENLLTLLVTVAVMFYLSPPLALVAVAFLPLVVIAAGARGRSLFAANWSAQQKGADVATRVEETVTGVRVVKAFAQERTEVARVEQLARELFAEKMRAATITARIQPLVTHIPDVAQVANVAVGGYLALSGSITIGTFVAFTAYLSTLTLVTRMVAATMVRIQSGLSSVSRVSEVTALTPSLPQPEHPADIPAGPLGLEINNVTFTDRGHRIVDGLDFSAEAQTTTVLVGPTGAGKTMLCALAARFYDPDSGSLALRGTHSRVGYRQLGCDKVRQAVCVCPDEAFIYSASVRDNIDMGRGLEEDTIRWAAHIACADEFIAGLDGGLDATVGEKGLSLSGGQRQRLALARAIAGKPAVLVLDDATSAIDAVTEKTIHTRITTELAHTTIIAVAHRHSTVELADTIVLVDAGHVVATGSLDEMAGVEAFTTLMDDDFGRGHHTGVPAAVPPAAPAGGHDIAALFPPVAHTDPAARFSAGARRAAVTRTGGMGAHKPPGSSAVPATRELLQRVARLPAATETPGIDVTDDIRDRGVFSFPRLVWSVRGLLALALLLLVAGVAGDLAFPWLVGHAIDEGVVAGHPRAIMVAAAAGAVVVVIATVIDMLRQIVISRAGERVLYRLRVRCFAHLQNLDLPFYETTRAGAIMTRMTTDIDALNSFISTGLVQTVVAVATVGGVAVMMGTTSAALTGVAFAAIPVVVAASWVFTRISRRTYTAARGAITAVNSTFQESVAALRTTQMHGMQQQVAADFAAEADRYRRLRITGQAAVALYFPGIIAIGEITQAIVVGLGAGLVTDGRISAGVLVAFLLLMGKLFGPVRQLAQIYDSYRQAAVGIGRIGDLLATTPAVACLGGHTTPDTTDPDGAARRTQALAAGEIVFDDVVFSYPTAPTAPAAESQRPARGTTPPGRSGTPVLKHINLSVPSGQSVALVGATGSGKSTIVKLLGSYYRPDSGAIRAGGCDIATLDSADWRAAVGTVPQEAHLFAGTIASNIAYGKPGATKQEIIAAAARVGALDVIAAIPGCFNAEVGEGGKGLASGQRQLVALARAELIEPKLMIYDEATATLDPATEKIMLAASARITEGRTSFIVAHRLATAARAGRILVIDDGRIIEDGTHDSLVNAGGAYARLVNAHTTDPRVER</sequence>
<dbReference type="RefSeq" id="WP_377769037.1">
    <property type="nucleotide sequence ID" value="NZ_JAFLEQ010000016.1"/>
</dbReference>
<dbReference type="GO" id="GO:0005886">
    <property type="term" value="C:plasma membrane"/>
    <property type="evidence" value="ECO:0007669"/>
    <property type="project" value="UniProtKB-SubCell"/>
</dbReference>
<keyword evidence="6 14" id="KW-0067">ATP-binding</keyword>
<dbReference type="GO" id="GO:0015421">
    <property type="term" value="F:ABC-type oligopeptide transporter activity"/>
    <property type="evidence" value="ECO:0007669"/>
    <property type="project" value="TreeGrafter"/>
</dbReference>
<dbReference type="InterPro" id="IPR011527">
    <property type="entry name" value="ABC1_TM_dom"/>
</dbReference>
<feature type="domain" description="ABC transmembrane type-1" evidence="13">
    <location>
        <begin position="685"/>
        <end position="967"/>
    </location>
</feature>
<keyword evidence="15" id="KW-1185">Reference proteome</keyword>
<comment type="similarity">
    <text evidence="9">Belongs to the ABC transporter superfamily. Lipid exporter (TC 3.A.1.106) family.</text>
</comment>
<reference evidence="14" key="1">
    <citation type="submission" date="2021-03" db="EMBL/GenBank/DDBJ databases">
        <authorList>
            <person name="Sun Q."/>
        </authorList>
    </citation>
    <scope>NUCLEOTIDE SEQUENCE</scope>
    <source>
        <strain evidence="14">CCM 8862</strain>
    </source>
</reference>
<dbReference type="InterPro" id="IPR003439">
    <property type="entry name" value="ABC_transporter-like_ATP-bd"/>
</dbReference>
<feature type="transmembrane region" description="Helical" evidence="11">
    <location>
        <begin position="7"/>
        <end position="29"/>
    </location>
</feature>
<dbReference type="Proteomes" id="UP000664332">
    <property type="component" value="Unassembled WGS sequence"/>
</dbReference>
<dbReference type="InterPro" id="IPR027417">
    <property type="entry name" value="P-loop_NTPase"/>
</dbReference>
<dbReference type="SUPFAM" id="SSF90123">
    <property type="entry name" value="ABC transporter transmembrane region"/>
    <property type="match status" value="2"/>
</dbReference>
<feature type="region of interest" description="Disordered" evidence="10">
    <location>
        <begin position="1027"/>
        <end position="1049"/>
    </location>
</feature>
<feature type="domain" description="ABC transporter" evidence="12">
    <location>
        <begin position="1014"/>
        <end position="1270"/>
    </location>
</feature>
<evidence type="ECO:0000259" key="13">
    <source>
        <dbReference type="PROSITE" id="PS50929"/>
    </source>
</evidence>
<dbReference type="AlphaFoldDB" id="A0A939E1C2"/>
<dbReference type="CDD" id="cd18543">
    <property type="entry name" value="ABC_6TM_Rv0194_D1_like"/>
    <property type="match status" value="1"/>
</dbReference>
<evidence type="ECO:0000256" key="10">
    <source>
        <dbReference type="SAM" id="MobiDB-lite"/>
    </source>
</evidence>
<dbReference type="PROSITE" id="PS50893">
    <property type="entry name" value="ABC_TRANSPORTER_2"/>
    <property type="match status" value="2"/>
</dbReference>
<dbReference type="GO" id="GO:0016887">
    <property type="term" value="F:ATP hydrolysis activity"/>
    <property type="evidence" value="ECO:0007669"/>
    <property type="project" value="InterPro"/>
</dbReference>
<proteinExistence type="inferred from homology"/>
<dbReference type="Gene3D" id="3.40.50.300">
    <property type="entry name" value="P-loop containing nucleotide triphosphate hydrolases"/>
    <property type="match status" value="2"/>
</dbReference>
<dbReference type="PANTHER" id="PTHR43394">
    <property type="entry name" value="ATP-DEPENDENT PERMEASE MDL1, MITOCHONDRIAL"/>
    <property type="match status" value="1"/>
</dbReference>
<feature type="transmembrane region" description="Helical" evidence="11">
    <location>
        <begin position="822"/>
        <end position="842"/>
    </location>
</feature>
<dbReference type="InterPro" id="IPR036640">
    <property type="entry name" value="ABC1_TM_sf"/>
</dbReference>
<organism evidence="14 15">
    <name type="scientific">Corynebacterium mendelii</name>
    <dbReference type="NCBI Taxonomy" id="2765362"/>
    <lineage>
        <taxon>Bacteria</taxon>
        <taxon>Bacillati</taxon>
        <taxon>Actinomycetota</taxon>
        <taxon>Actinomycetes</taxon>
        <taxon>Mycobacteriales</taxon>
        <taxon>Corynebacteriaceae</taxon>
        <taxon>Corynebacterium</taxon>
    </lineage>
</organism>
<name>A0A939E1C2_9CORY</name>
<comment type="subcellular location">
    <subcellularLocation>
        <location evidence="1">Cell membrane</location>
        <topology evidence="1">Multi-pass membrane protein</topology>
    </subcellularLocation>
</comment>
<dbReference type="Pfam" id="PF00005">
    <property type="entry name" value="ABC_tran"/>
    <property type="match status" value="2"/>
</dbReference>
<keyword evidence="4 11" id="KW-0812">Transmembrane</keyword>
<feature type="transmembrane region" description="Helical" evidence="11">
    <location>
        <begin position="720"/>
        <end position="738"/>
    </location>
</feature>
<dbReference type="PROSITE" id="PS00211">
    <property type="entry name" value="ABC_TRANSPORTER_1"/>
    <property type="match status" value="1"/>
</dbReference>
<dbReference type="CDD" id="cd18546">
    <property type="entry name" value="ABC_6TM_Rv0194_D2_like"/>
    <property type="match status" value="1"/>
</dbReference>
<evidence type="ECO:0000256" key="9">
    <source>
        <dbReference type="ARBA" id="ARBA00061644"/>
    </source>
</evidence>
<keyword evidence="5" id="KW-0547">Nucleotide-binding</keyword>
<dbReference type="Pfam" id="PF00664">
    <property type="entry name" value="ABC_membrane"/>
    <property type="match status" value="2"/>
</dbReference>
<dbReference type="EMBL" id="JAFLEQ010000016">
    <property type="protein sequence ID" value="MBN9644893.1"/>
    <property type="molecule type" value="Genomic_DNA"/>
</dbReference>
<feature type="transmembrane region" description="Helical" evidence="11">
    <location>
        <begin position="683"/>
        <end position="705"/>
    </location>
</feature>
<protein>
    <submittedName>
        <fullName evidence="14">ABC transporter ATP-binding protein</fullName>
    </submittedName>
</protein>
<feature type="transmembrane region" description="Helical" evidence="11">
    <location>
        <begin position="158"/>
        <end position="175"/>
    </location>
</feature>
<keyword evidence="8 11" id="KW-0472">Membrane</keyword>
<keyword evidence="3" id="KW-1003">Cell membrane</keyword>
<feature type="transmembrane region" description="Helical" evidence="11">
    <location>
        <begin position="49"/>
        <end position="73"/>
    </location>
</feature>
<keyword evidence="2" id="KW-0813">Transport</keyword>
<dbReference type="InterPro" id="IPR003593">
    <property type="entry name" value="AAA+_ATPase"/>
</dbReference>
<evidence type="ECO:0000313" key="15">
    <source>
        <dbReference type="Proteomes" id="UP000664332"/>
    </source>
</evidence>
<evidence type="ECO:0000256" key="5">
    <source>
        <dbReference type="ARBA" id="ARBA00022741"/>
    </source>
</evidence>
<evidence type="ECO:0000259" key="12">
    <source>
        <dbReference type="PROSITE" id="PS50893"/>
    </source>
</evidence>
<dbReference type="Gene3D" id="1.20.1560.10">
    <property type="entry name" value="ABC transporter type 1, transmembrane domain"/>
    <property type="match status" value="2"/>
</dbReference>
<evidence type="ECO:0000256" key="4">
    <source>
        <dbReference type="ARBA" id="ARBA00022692"/>
    </source>
</evidence>
<comment type="caution">
    <text evidence="14">The sequence shown here is derived from an EMBL/GenBank/DDBJ whole genome shotgun (WGS) entry which is preliminary data.</text>
</comment>
<feature type="transmembrane region" description="Helical" evidence="11">
    <location>
        <begin position="905"/>
        <end position="930"/>
    </location>
</feature>
<accession>A0A939E1C2</accession>
<keyword evidence="7 11" id="KW-1133">Transmembrane helix</keyword>
<evidence type="ECO:0000256" key="1">
    <source>
        <dbReference type="ARBA" id="ARBA00004651"/>
    </source>
</evidence>
<feature type="transmembrane region" description="Helical" evidence="11">
    <location>
        <begin position="936"/>
        <end position="953"/>
    </location>
</feature>
<dbReference type="PANTHER" id="PTHR43394:SF1">
    <property type="entry name" value="ATP-BINDING CASSETTE SUB-FAMILY B MEMBER 10, MITOCHONDRIAL"/>
    <property type="match status" value="1"/>
</dbReference>
<evidence type="ECO:0000256" key="6">
    <source>
        <dbReference type="ARBA" id="ARBA00022840"/>
    </source>
</evidence>
<feature type="transmembrane region" description="Helical" evidence="11">
    <location>
        <begin position="791"/>
        <end position="816"/>
    </location>
</feature>
<evidence type="ECO:0000256" key="3">
    <source>
        <dbReference type="ARBA" id="ARBA00022475"/>
    </source>
</evidence>
<evidence type="ECO:0000313" key="14">
    <source>
        <dbReference type="EMBL" id="MBN9644893.1"/>
    </source>
</evidence>
<evidence type="ECO:0000256" key="11">
    <source>
        <dbReference type="SAM" id="Phobius"/>
    </source>
</evidence>
<evidence type="ECO:0000256" key="8">
    <source>
        <dbReference type="ARBA" id="ARBA00023136"/>
    </source>
</evidence>
<dbReference type="SUPFAM" id="SSF52540">
    <property type="entry name" value="P-loop containing nucleoside triphosphate hydrolases"/>
    <property type="match status" value="2"/>
</dbReference>
<gene>
    <name evidence="14" type="ORF">JZY06_09760</name>
</gene>
<evidence type="ECO:0000256" key="7">
    <source>
        <dbReference type="ARBA" id="ARBA00022989"/>
    </source>
</evidence>
<dbReference type="PROSITE" id="PS50929">
    <property type="entry name" value="ABC_TM1F"/>
    <property type="match status" value="2"/>
</dbReference>
<evidence type="ECO:0000256" key="2">
    <source>
        <dbReference type="ARBA" id="ARBA00022448"/>
    </source>
</evidence>
<feature type="domain" description="ABC transmembrane type-1" evidence="13">
    <location>
        <begin position="11"/>
        <end position="301"/>
    </location>
</feature>
<dbReference type="GO" id="GO:0005524">
    <property type="term" value="F:ATP binding"/>
    <property type="evidence" value="ECO:0007669"/>
    <property type="project" value="UniProtKB-KW"/>
</dbReference>